<gene>
    <name evidence="3" type="ORF">SLEP1_g8632</name>
</gene>
<evidence type="ECO:0000313" key="4">
    <source>
        <dbReference type="Proteomes" id="UP001054252"/>
    </source>
</evidence>
<dbReference type="InterPro" id="IPR004314">
    <property type="entry name" value="Neprosin"/>
</dbReference>
<feature type="region of interest" description="Disordered" evidence="1">
    <location>
        <begin position="54"/>
        <end position="91"/>
    </location>
</feature>
<dbReference type="EMBL" id="BPVZ01000009">
    <property type="protein sequence ID" value="GKU95251.1"/>
    <property type="molecule type" value="Genomic_DNA"/>
</dbReference>
<evidence type="ECO:0000259" key="2">
    <source>
        <dbReference type="PROSITE" id="PS52045"/>
    </source>
</evidence>
<name>A0AAV5IAN4_9ROSI</name>
<dbReference type="PROSITE" id="PS52045">
    <property type="entry name" value="NEPROSIN_PEP_CD"/>
    <property type="match status" value="1"/>
</dbReference>
<keyword evidence="4" id="KW-1185">Reference proteome</keyword>
<dbReference type="InterPro" id="IPR053168">
    <property type="entry name" value="Glutamic_endopeptidase"/>
</dbReference>
<evidence type="ECO:0000256" key="1">
    <source>
        <dbReference type="SAM" id="MobiDB-lite"/>
    </source>
</evidence>
<organism evidence="3 4">
    <name type="scientific">Rubroshorea leprosula</name>
    <dbReference type="NCBI Taxonomy" id="152421"/>
    <lineage>
        <taxon>Eukaryota</taxon>
        <taxon>Viridiplantae</taxon>
        <taxon>Streptophyta</taxon>
        <taxon>Embryophyta</taxon>
        <taxon>Tracheophyta</taxon>
        <taxon>Spermatophyta</taxon>
        <taxon>Magnoliopsida</taxon>
        <taxon>eudicotyledons</taxon>
        <taxon>Gunneridae</taxon>
        <taxon>Pentapetalae</taxon>
        <taxon>rosids</taxon>
        <taxon>malvids</taxon>
        <taxon>Malvales</taxon>
        <taxon>Dipterocarpaceae</taxon>
        <taxon>Rubroshorea</taxon>
    </lineage>
</organism>
<dbReference type="AlphaFoldDB" id="A0AAV5IAN4"/>
<sequence length="91" mass="9936">MKVALLVQFQSGGQEQESGNWWLAYGDKGDEKIGHWPGSLFTSLSSSAEEIFRGGATSSTLSENGPPMGSGHFAEEDLTKGSTYQRSWYSR</sequence>
<dbReference type="Proteomes" id="UP001054252">
    <property type="component" value="Unassembled WGS sequence"/>
</dbReference>
<dbReference type="Pfam" id="PF03080">
    <property type="entry name" value="Neprosin"/>
    <property type="match status" value="1"/>
</dbReference>
<feature type="compositionally biased region" description="Polar residues" evidence="1">
    <location>
        <begin position="80"/>
        <end position="91"/>
    </location>
</feature>
<reference evidence="3 4" key="1">
    <citation type="journal article" date="2021" name="Commun. Biol.">
        <title>The genome of Shorea leprosula (Dipterocarpaceae) highlights the ecological relevance of drought in aseasonal tropical rainforests.</title>
        <authorList>
            <person name="Ng K.K.S."/>
            <person name="Kobayashi M.J."/>
            <person name="Fawcett J.A."/>
            <person name="Hatakeyama M."/>
            <person name="Paape T."/>
            <person name="Ng C.H."/>
            <person name="Ang C.C."/>
            <person name="Tnah L.H."/>
            <person name="Lee C.T."/>
            <person name="Nishiyama T."/>
            <person name="Sese J."/>
            <person name="O'Brien M.J."/>
            <person name="Copetti D."/>
            <person name="Mohd Noor M.I."/>
            <person name="Ong R.C."/>
            <person name="Putra M."/>
            <person name="Sireger I.Z."/>
            <person name="Indrioko S."/>
            <person name="Kosugi Y."/>
            <person name="Izuno A."/>
            <person name="Isagi Y."/>
            <person name="Lee S.L."/>
            <person name="Shimizu K.K."/>
        </authorList>
    </citation>
    <scope>NUCLEOTIDE SEQUENCE [LARGE SCALE GENOMIC DNA]</scope>
    <source>
        <strain evidence="3">214</strain>
    </source>
</reference>
<proteinExistence type="predicted"/>
<dbReference type="PANTHER" id="PTHR31589">
    <property type="entry name" value="PROTEIN, PUTATIVE (DUF239)-RELATED-RELATED"/>
    <property type="match status" value="1"/>
</dbReference>
<protein>
    <recommendedName>
        <fullName evidence="2">Neprosin PEP catalytic domain-containing protein</fullName>
    </recommendedName>
</protein>
<evidence type="ECO:0000313" key="3">
    <source>
        <dbReference type="EMBL" id="GKU95251.1"/>
    </source>
</evidence>
<dbReference type="PANTHER" id="PTHR31589:SF246">
    <property type="entry name" value="CARBOXYL-TERMINAL PEPTIDASE"/>
    <property type="match status" value="1"/>
</dbReference>
<feature type="domain" description="Neprosin PEP catalytic" evidence="2">
    <location>
        <begin position="1"/>
        <end position="91"/>
    </location>
</feature>
<accession>A0AAV5IAN4</accession>
<comment type="caution">
    <text evidence="3">The sequence shown here is derived from an EMBL/GenBank/DDBJ whole genome shotgun (WGS) entry which is preliminary data.</text>
</comment>